<keyword evidence="5" id="KW-0472">Membrane</keyword>
<dbReference type="EC" id="2.5.1.32" evidence="2"/>
<dbReference type="InterPro" id="IPR002060">
    <property type="entry name" value="Squ/phyt_synthse"/>
</dbReference>
<dbReference type="Pfam" id="PF00494">
    <property type="entry name" value="SQS_PSY"/>
    <property type="match status" value="1"/>
</dbReference>
<dbReference type="SUPFAM" id="SSF48576">
    <property type="entry name" value="Terpenoid synthases"/>
    <property type="match status" value="1"/>
</dbReference>
<name>A0A4P8GAN5_CROSA</name>
<keyword evidence="3" id="KW-0808">Transferase</keyword>
<dbReference type="PROSITE" id="PS01044">
    <property type="entry name" value="SQUALEN_PHYTOEN_SYN_1"/>
    <property type="match status" value="1"/>
</dbReference>
<dbReference type="InterPro" id="IPR008949">
    <property type="entry name" value="Isoprenoid_synthase_dom_sf"/>
</dbReference>
<dbReference type="GO" id="GO:0046905">
    <property type="term" value="F:15-cis-phytoene synthase activity"/>
    <property type="evidence" value="ECO:0007669"/>
    <property type="project" value="UniProtKB-EC"/>
</dbReference>
<dbReference type="SMR" id="A0A4P8GAN5"/>
<sequence length="162" mass="18481">MEGIRIDLRKSRYKNFVQLYLYCYYVAGTVGLTSVPVLGIAPHSQATTESVYNAALALGIAHQLTHILRDFGEDARRGRVYLPQDLLAQAGLSDYYIFAGEVTIYFGNFLQNQIWRARTFFHLAQNGVTELSQACRWPVWASLLLYRQILVQIQSSLYRALL</sequence>
<evidence type="ECO:0000256" key="4">
    <source>
        <dbReference type="ARBA" id="ARBA00022746"/>
    </source>
</evidence>
<dbReference type="Gene3D" id="1.10.600.10">
    <property type="entry name" value="Farnesyl Diphosphate Synthase"/>
    <property type="match status" value="1"/>
</dbReference>
<evidence type="ECO:0000256" key="3">
    <source>
        <dbReference type="ARBA" id="ARBA00022679"/>
    </source>
</evidence>
<dbReference type="InterPro" id="IPR019845">
    <property type="entry name" value="Squalene/phytoene_synthase_CS"/>
</dbReference>
<protein>
    <recommendedName>
        <fullName evidence="2">15-cis-phytoene synthase</fullName>
        <ecNumber evidence="2">2.5.1.32</ecNumber>
    </recommendedName>
</protein>
<dbReference type="AlphaFoldDB" id="A0A4P8GAN5"/>
<feature type="transmembrane region" description="Helical" evidence="5">
    <location>
        <begin position="21"/>
        <end position="41"/>
    </location>
</feature>
<keyword evidence="4" id="KW-0125">Carotenoid biosynthesis</keyword>
<gene>
    <name evidence="6" type="primary">PSYC</name>
</gene>
<dbReference type="EMBL" id="MK580461">
    <property type="protein sequence ID" value="QCO91675.1"/>
    <property type="molecule type" value="Genomic_DNA"/>
</dbReference>
<comment type="catalytic activity">
    <reaction evidence="1">
        <text>2 (2E,6E,10E)-geranylgeranyl diphosphate = 15-cis-phytoene + 2 diphosphate</text>
        <dbReference type="Rhea" id="RHEA:34475"/>
        <dbReference type="ChEBI" id="CHEBI:27787"/>
        <dbReference type="ChEBI" id="CHEBI:33019"/>
        <dbReference type="ChEBI" id="CHEBI:58756"/>
        <dbReference type="EC" id="2.5.1.32"/>
    </reaction>
</comment>
<keyword evidence="5" id="KW-1133">Transmembrane helix</keyword>
<evidence type="ECO:0000256" key="1">
    <source>
        <dbReference type="ARBA" id="ARBA00001805"/>
    </source>
</evidence>
<dbReference type="GO" id="GO:0016117">
    <property type="term" value="P:carotenoid biosynthetic process"/>
    <property type="evidence" value="ECO:0007669"/>
    <property type="project" value="UniProtKB-KW"/>
</dbReference>
<reference evidence="6" key="1">
    <citation type="submission" date="2019-02" db="EMBL/GenBank/DDBJ databases">
        <authorList>
            <person name="Yousefi Javan I."/>
        </authorList>
    </citation>
    <scope>NUCLEOTIDE SEQUENCE</scope>
    <source>
        <tissue evidence="6">Stigma</tissue>
    </source>
</reference>
<dbReference type="GO" id="GO:0010287">
    <property type="term" value="C:plastoglobule"/>
    <property type="evidence" value="ECO:0007669"/>
    <property type="project" value="UniProtKB-ARBA"/>
</dbReference>
<evidence type="ECO:0000256" key="5">
    <source>
        <dbReference type="SAM" id="Phobius"/>
    </source>
</evidence>
<accession>A0A4P8GAN5</accession>
<evidence type="ECO:0000256" key="2">
    <source>
        <dbReference type="ARBA" id="ARBA00012396"/>
    </source>
</evidence>
<dbReference type="PANTHER" id="PTHR31480">
    <property type="entry name" value="BIFUNCTIONAL LYCOPENE CYCLASE/PHYTOENE SYNTHASE"/>
    <property type="match status" value="1"/>
</dbReference>
<organism evidence="6">
    <name type="scientific">Crocus sativus</name>
    <name type="common">Saffron</name>
    <dbReference type="NCBI Taxonomy" id="82528"/>
    <lineage>
        <taxon>Eukaryota</taxon>
        <taxon>Viridiplantae</taxon>
        <taxon>Streptophyta</taxon>
        <taxon>Embryophyta</taxon>
        <taxon>Tracheophyta</taxon>
        <taxon>Spermatophyta</taxon>
        <taxon>Magnoliopsida</taxon>
        <taxon>Liliopsida</taxon>
        <taxon>Asparagales</taxon>
        <taxon>Iridaceae</taxon>
        <taxon>Crocoideae</taxon>
        <taxon>Croceae</taxon>
        <taxon>Crocus</taxon>
    </lineage>
</organism>
<proteinExistence type="predicted"/>
<evidence type="ECO:0000313" key="6">
    <source>
        <dbReference type="EMBL" id="QCO91675.1"/>
    </source>
</evidence>
<keyword evidence="5" id="KW-0812">Transmembrane</keyword>